<dbReference type="Proteomes" id="UP000231464">
    <property type="component" value="Unassembled WGS sequence"/>
</dbReference>
<dbReference type="PANTHER" id="PTHR11661:SF1">
    <property type="entry name" value="LARGE RIBOSOMAL SUBUNIT PROTEIN UL11M"/>
    <property type="match status" value="1"/>
</dbReference>
<comment type="caution">
    <text evidence="12">The sequence shown here is derived from an EMBL/GenBank/DDBJ whole genome shotgun (WGS) entry which is preliminary data.</text>
</comment>
<dbReference type="GO" id="GO:0003735">
    <property type="term" value="F:structural constituent of ribosome"/>
    <property type="evidence" value="ECO:0007669"/>
    <property type="project" value="InterPro"/>
</dbReference>
<dbReference type="GO" id="GO:0022625">
    <property type="term" value="C:cytosolic large ribosomal subunit"/>
    <property type="evidence" value="ECO:0007669"/>
    <property type="project" value="TreeGrafter"/>
</dbReference>
<evidence type="ECO:0000256" key="1">
    <source>
        <dbReference type="ARBA" id="ARBA00010537"/>
    </source>
</evidence>
<evidence type="ECO:0000256" key="5">
    <source>
        <dbReference type="ARBA" id="ARBA00022980"/>
    </source>
</evidence>
<dbReference type="SUPFAM" id="SSF54747">
    <property type="entry name" value="Ribosomal L11/L12e N-terminal domain"/>
    <property type="match status" value="1"/>
</dbReference>
<reference evidence="13" key="1">
    <citation type="submission" date="2017-09" db="EMBL/GenBank/DDBJ databases">
        <title>Depth-based differentiation of microbial function through sediment-hosted aquifers and enrichment of novel symbionts in the deep terrestrial subsurface.</title>
        <authorList>
            <person name="Probst A.J."/>
            <person name="Ladd B."/>
            <person name="Jarett J.K."/>
            <person name="Geller-Mcgrath D.E."/>
            <person name="Sieber C.M.K."/>
            <person name="Emerson J.B."/>
            <person name="Anantharaman K."/>
            <person name="Thomas B.C."/>
            <person name="Malmstrom R."/>
            <person name="Stieglmeier M."/>
            <person name="Klingl A."/>
            <person name="Woyke T."/>
            <person name="Ryan C.M."/>
            <person name="Banfield J.F."/>
        </authorList>
    </citation>
    <scope>NUCLEOTIDE SEQUENCE [LARGE SCALE GENOMIC DNA]</scope>
</reference>
<dbReference type="AlphaFoldDB" id="A0A2M6WB14"/>
<keyword evidence="3 7" id="KW-0699">rRNA-binding</keyword>
<feature type="domain" description="Large ribosomal subunit protein uL11 N-terminal" evidence="11">
    <location>
        <begin position="9"/>
        <end position="66"/>
    </location>
</feature>
<dbReference type="InterPro" id="IPR020784">
    <property type="entry name" value="Ribosomal_uL11_N"/>
</dbReference>
<comment type="PTM">
    <text evidence="7 9">One or more lysine residues are methylated.</text>
</comment>
<evidence type="ECO:0000256" key="8">
    <source>
        <dbReference type="RuleBase" id="RU003978"/>
    </source>
</evidence>
<dbReference type="InterPro" id="IPR036769">
    <property type="entry name" value="Ribosomal_uL11_C_sf"/>
</dbReference>
<evidence type="ECO:0000256" key="7">
    <source>
        <dbReference type="HAMAP-Rule" id="MF_00736"/>
    </source>
</evidence>
<dbReference type="NCBIfam" id="TIGR01632">
    <property type="entry name" value="L11_bact"/>
    <property type="match status" value="1"/>
</dbReference>
<comment type="subunit">
    <text evidence="7">Part of the ribosomal stalk of the 50S ribosomal subunit. Interacts with L10 and the large rRNA to form the base of the stalk. L10 forms an elongated spine to which L12 dimers bind in a sequential fashion forming a multimeric L10(L12)X complex.</text>
</comment>
<evidence type="ECO:0000313" key="12">
    <source>
        <dbReference type="EMBL" id="PIT89972.1"/>
    </source>
</evidence>
<sequence>MPKAIKTIIKLQIKAGAANPAPPVGPALGQHGLNIQEFCTKFNEATKDKMGDVIPVEITVYEDRTYDFKLKTPPAAELLKKAAKIEKGSGKPNSEKVGKITKVQVREIAEKKMADLNAGSIEAGMRIIEGTARQMGITVE</sequence>
<dbReference type="CDD" id="cd00349">
    <property type="entry name" value="Ribosomal_L11"/>
    <property type="match status" value="1"/>
</dbReference>
<dbReference type="PANTHER" id="PTHR11661">
    <property type="entry name" value="60S RIBOSOMAL PROTEIN L12"/>
    <property type="match status" value="1"/>
</dbReference>
<keyword evidence="5 7" id="KW-0689">Ribosomal protein</keyword>
<keyword evidence="2 7" id="KW-0488">Methylation</keyword>
<keyword evidence="4 7" id="KW-0694">RNA-binding</keyword>
<dbReference type="Gene3D" id="3.30.1550.10">
    <property type="entry name" value="Ribosomal protein L11/L12, N-terminal domain"/>
    <property type="match status" value="1"/>
</dbReference>
<dbReference type="InterPro" id="IPR006519">
    <property type="entry name" value="Ribosomal_uL11_bac-typ"/>
</dbReference>
<evidence type="ECO:0000259" key="10">
    <source>
        <dbReference type="Pfam" id="PF00298"/>
    </source>
</evidence>
<dbReference type="Gene3D" id="1.10.10.250">
    <property type="entry name" value="Ribosomal protein L11, C-terminal domain"/>
    <property type="match status" value="1"/>
</dbReference>
<proteinExistence type="inferred from homology"/>
<name>A0A2M6WB14_9BACT</name>
<dbReference type="Pfam" id="PF00298">
    <property type="entry name" value="Ribosomal_L11"/>
    <property type="match status" value="1"/>
</dbReference>
<dbReference type="InterPro" id="IPR000911">
    <property type="entry name" value="Ribosomal_uL11"/>
</dbReference>
<dbReference type="SMART" id="SM00649">
    <property type="entry name" value="RL11"/>
    <property type="match status" value="1"/>
</dbReference>
<dbReference type="FunFam" id="3.30.1550.10:FF:000005">
    <property type="entry name" value="50S ribosomal protein L11"/>
    <property type="match status" value="1"/>
</dbReference>
<evidence type="ECO:0000256" key="6">
    <source>
        <dbReference type="ARBA" id="ARBA00023274"/>
    </source>
</evidence>
<accession>A0A2M6WB14</accession>
<comment type="similarity">
    <text evidence="1 7 8">Belongs to the universal ribosomal protein uL11 family.</text>
</comment>
<dbReference type="PROSITE" id="PS00359">
    <property type="entry name" value="RIBOSOMAL_L11"/>
    <property type="match status" value="1"/>
</dbReference>
<dbReference type="InterPro" id="IPR020783">
    <property type="entry name" value="Ribosomal_uL11_C"/>
</dbReference>
<gene>
    <name evidence="7 12" type="primary">rplK</name>
    <name evidence="12" type="ORF">COU23_01070</name>
</gene>
<protein>
    <recommendedName>
        <fullName evidence="7">Large ribosomal subunit protein uL11</fullName>
    </recommendedName>
</protein>
<dbReference type="SUPFAM" id="SSF46906">
    <property type="entry name" value="Ribosomal protein L11, C-terminal domain"/>
    <property type="match status" value="1"/>
</dbReference>
<dbReference type="HAMAP" id="MF_00736">
    <property type="entry name" value="Ribosomal_uL11"/>
    <property type="match status" value="1"/>
</dbReference>
<evidence type="ECO:0000259" key="11">
    <source>
        <dbReference type="Pfam" id="PF03946"/>
    </source>
</evidence>
<dbReference type="InterPro" id="IPR020785">
    <property type="entry name" value="Ribosomal_uL11_CS"/>
</dbReference>
<keyword evidence="6 7" id="KW-0687">Ribonucleoprotein</keyword>
<evidence type="ECO:0000256" key="4">
    <source>
        <dbReference type="ARBA" id="ARBA00022884"/>
    </source>
</evidence>
<dbReference type="Pfam" id="PF03946">
    <property type="entry name" value="Ribosomal_L11_N"/>
    <property type="match status" value="1"/>
</dbReference>
<dbReference type="FunFam" id="1.10.10.250:FF:000001">
    <property type="entry name" value="50S ribosomal protein L11"/>
    <property type="match status" value="1"/>
</dbReference>
<dbReference type="GO" id="GO:0006412">
    <property type="term" value="P:translation"/>
    <property type="evidence" value="ECO:0007669"/>
    <property type="project" value="UniProtKB-UniRule"/>
</dbReference>
<dbReference type="EMBL" id="PFBP01000017">
    <property type="protein sequence ID" value="PIT89972.1"/>
    <property type="molecule type" value="Genomic_DNA"/>
</dbReference>
<evidence type="ECO:0000256" key="3">
    <source>
        <dbReference type="ARBA" id="ARBA00022730"/>
    </source>
</evidence>
<dbReference type="GO" id="GO:0070180">
    <property type="term" value="F:large ribosomal subunit rRNA binding"/>
    <property type="evidence" value="ECO:0007669"/>
    <property type="project" value="UniProtKB-UniRule"/>
</dbReference>
<dbReference type="InterPro" id="IPR036796">
    <property type="entry name" value="Ribosomal_uL11_N_sf"/>
</dbReference>
<comment type="function">
    <text evidence="7 9">Forms part of the ribosomal stalk which helps the ribosome interact with GTP-bound translation factors.</text>
</comment>
<evidence type="ECO:0000313" key="13">
    <source>
        <dbReference type="Proteomes" id="UP000231464"/>
    </source>
</evidence>
<evidence type="ECO:0000256" key="9">
    <source>
        <dbReference type="RuleBase" id="RU003979"/>
    </source>
</evidence>
<organism evidence="12 13">
    <name type="scientific">Candidatus Kuenenbacteria bacterium CG10_big_fil_rev_8_21_14_0_10_36_11</name>
    <dbReference type="NCBI Taxonomy" id="1974618"/>
    <lineage>
        <taxon>Bacteria</taxon>
        <taxon>Candidatus Kueneniibacteriota</taxon>
    </lineage>
</organism>
<evidence type="ECO:0000256" key="2">
    <source>
        <dbReference type="ARBA" id="ARBA00022481"/>
    </source>
</evidence>
<feature type="domain" description="Large ribosomal subunit protein uL11 C-terminal" evidence="10">
    <location>
        <begin position="71"/>
        <end position="139"/>
    </location>
</feature>